<evidence type="ECO:0000313" key="3">
    <source>
        <dbReference type="Proteomes" id="UP000789570"/>
    </source>
</evidence>
<comment type="caution">
    <text evidence="2">The sequence shown here is derived from an EMBL/GenBank/DDBJ whole genome shotgun (WGS) entry which is preliminary data.</text>
</comment>
<keyword evidence="3" id="KW-1185">Reference proteome</keyword>
<evidence type="ECO:0000313" key="2">
    <source>
        <dbReference type="EMBL" id="CAG8590046.1"/>
    </source>
</evidence>
<dbReference type="Proteomes" id="UP000789570">
    <property type="component" value="Unassembled WGS sequence"/>
</dbReference>
<feature type="non-terminal residue" evidence="2">
    <location>
        <position position="1"/>
    </location>
</feature>
<protein>
    <submittedName>
        <fullName evidence="2">9738_t:CDS:1</fullName>
    </submittedName>
</protein>
<evidence type="ECO:0000256" key="1">
    <source>
        <dbReference type="SAM" id="MobiDB-lite"/>
    </source>
</evidence>
<feature type="compositionally biased region" description="Low complexity" evidence="1">
    <location>
        <begin position="29"/>
        <end position="43"/>
    </location>
</feature>
<dbReference type="AlphaFoldDB" id="A0A9N9C5T5"/>
<name>A0A9N9C5T5_9GLOM</name>
<reference evidence="2" key="1">
    <citation type="submission" date="2021-06" db="EMBL/GenBank/DDBJ databases">
        <authorList>
            <person name="Kallberg Y."/>
            <person name="Tangrot J."/>
            <person name="Rosling A."/>
        </authorList>
    </citation>
    <scope>NUCLEOTIDE SEQUENCE</scope>
    <source>
        <strain evidence="2">UK204</strain>
    </source>
</reference>
<proteinExistence type="predicted"/>
<accession>A0A9N9C5T5</accession>
<dbReference type="EMBL" id="CAJVPQ010002266">
    <property type="protein sequence ID" value="CAG8590046.1"/>
    <property type="molecule type" value="Genomic_DNA"/>
</dbReference>
<gene>
    <name evidence="2" type="ORF">FCALED_LOCUS8045</name>
</gene>
<dbReference type="OrthoDB" id="2421681at2759"/>
<organism evidence="2 3">
    <name type="scientific">Funneliformis caledonium</name>
    <dbReference type="NCBI Taxonomy" id="1117310"/>
    <lineage>
        <taxon>Eukaryota</taxon>
        <taxon>Fungi</taxon>
        <taxon>Fungi incertae sedis</taxon>
        <taxon>Mucoromycota</taxon>
        <taxon>Glomeromycotina</taxon>
        <taxon>Glomeromycetes</taxon>
        <taxon>Glomerales</taxon>
        <taxon>Glomeraceae</taxon>
        <taxon>Funneliformis</taxon>
    </lineage>
</organism>
<sequence>MTKKHQRKTEEAESESISETSRKASKNNSLRISSGSVSGSRSSYDLKDLPSDASNFTEEDIVALNATFKPADEDEIIMPYVEVTDPPSQYLLPDIGRDVLEKQNFDVRMLNTTDKF</sequence>
<feature type="region of interest" description="Disordered" evidence="1">
    <location>
        <begin position="1"/>
        <end position="52"/>
    </location>
</feature>